<accession>A0A851GP52</accession>
<dbReference type="Pfam" id="PF00535">
    <property type="entry name" value="Glycos_transf_2"/>
    <property type="match status" value="1"/>
</dbReference>
<dbReference type="AlphaFoldDB" id="A0A851GP52"/>
<keyword evidence="3" id="KW-1185">Reference proteome</keyword>
<gene>
    <name evidence="2" type="ORF">HW115_14385</name>
</gene>
<feature type="domain" description="Glycosyltransferase 2-like" evidence="1">
    <location>
        <begin position="8"/>
        <end position="138"/>
    </location>
</feature>
<sequence length="257" mass="29980">MSETPKISCIISTYSDSDLVEKKIHEIRQQSWFDQAEFLFVETASPERERELIAPYTEQFSNIRLVTSDERKTLYEAWNMGWDAASADIVCYSNMDDAMHPRLLETVVAEMDAHPDWDLCSVLIASQKSQSPGEPDSFSPERMKQLKIGRRPGPFSAWRKRLQGKMGQFDGRYRIIGDKDFWSRAMDPAVVVGVIPKVMYLYSIADSQLSKRENKDDELLYAKEKGVDLLWHPGVVKPMLWHRRWFKWFPGRYLMDE</sequence>
<dbReference type="PANTHER" id="PTHR22916">
    <property type="entry name" value="GLYCOSYLTRANSFERASE"/>
    <property type="match status" value="1"/>
</dbReference>
<keyword evidence="2" id="KW-0808">Transferase</keyword>
<dbReference type="EMBL" id="JACBAZ010000006">
    <property type="protein sequence ID" value="NWK56807.1"/>
    <property type="molecule type" value="Genomic_DNA"/>
</dbReference>
<dbReference type="RefSeq" id="WP_178933613.1">
    <property type="nucleotide sequence ID" value="NZ_JACBAZ010000006.1"/>
</dbReference>
<dbReference type="Gene3D" id="3.90.550.10">
    <property type="entry name" value="Spore Coat Polysaccharide Biosynthesis Protein SpsA, Chain A"/>
    <property type="match status" value="1"/>
</dbReference>
<dbReference type="InterPro" id="IPR001173">
    <property type="entry name" value="Glyco_trans_2-like"/>
</dbReference>
<organism evidence="2 3">
    <name type="scientific">Oceaniferula marina</name>
    <dbReference type="NCBI Taxonomy" id="2748318"/>
    <lineage>
        <taxon>Bacteria</taxon>
        <taxon>Pseudomonadati</taxon>
        <taxon>Verrucomicrobiota</taxon>
        <taxon>Verrucomicrobiia</taxon>
        <taxon>Verrucomicrobiales</taxon>
        <taxon>Verrucomicrobiaceae</taxon>
        <taxon>Oceaniferula</taxon>
    </lineage>
</organism>
<dbReference type="SUPFAM" id="SSF53448">
    <property type="entry name" value="Nucleotide-diphospho-sugar transferases"/>
    <property type="match status" value="1"/>
</dbReference>
<evidence type="ECO:0000313" key="2">
    <source>
        <dbReference type="EMBL" id="NWK56807.1"/>
    </source>
</evidence>
<comment type="caution">
    <text evidence="2">The sequence shown here is derived from an EMBL/GenBank/DDBJ whole genome shotgun (WGS) entry which is preliminary data.</text>
</comment>
<dbReference type="PANTHER" id="PTHR22916:SF64">
    <property type="entry name" value="TRANSFERASE, PUTATIVE-RELATED"/>
    <property type="match status" value="1"/>
</dbReference>
<dbReference type="Proteomes" id="UP000557872">
    <property type="component" value="Unassembled WGS sequence"/>
</dbReference>
<dbReference type="GO" id="GO:0016758">
    <property type="term" value="F:hexosyltransferase activity"/>
    <property type="evidence" value="ECO:0007669"/>
    <property type="project" value="UniProtKB-ARBA"/>
</dbReference>
<evidence type="ECO:0000313" key="3">
    <source>
        <dbReference type="Proteomes" id="UP000557872"/>
    </source>
</evidence>
<dbReference type="InterPro" id="IPR029044">
    <property type="entry name" value="Nucleotide-diphossugar_trans"/>
</dbReference>
<proteinExistence type="predicted"/>
<name>A0A851GP52_9BACT</name>
<evidence type="ECO:0000259" key="1">
    <source>
        <dbReference type="Pfam" id="PF00535"/>
    </source>
</evidence>
<reference evidence="2 3" key="1">
    <citation type="submission" date="2020-07" db="EMBL/GenBank/DDBJ databases">
        <title>Roseicoccus Jingziensis gen. nov., sp. nov., isolated from coastal seawater.</title>
        <authorList>
            <person name="Feng X."/>
        </authorList>
    </citation>
    <scope>NUCLEOTIDE SEQUENCE [LARGE SCALE GENOMIC DNA]</scope>
    <source>
        <strain evidence="2 3">N1E253</strain>
    </source>
</reference>
<protein>
    <submittedName>
        <fullName evidence="2">Glycosyltransferase</fullName>
    </submittedName>
</protein>